<dbReference type="Pfam" id="PF13595">
    <property type="entry name" value="DUF4138"/>
    <property type="match status" value="1"/>
</dbReference>
<sequence>MNTQKSHYILIILLLLLASKIFGQDSVTTYISLEQAKLEPFKMQVAYTKTSHVIFPSPIRYVDLGSDLLVANKAEPIGNVLRIKSAVRDFEEETNFSVITEDGKFYNFDVSYSSYPEILSYDLVKLQRGIERQYTTDVLFEDLKGSSTTLTELIMENLYKKNNRTIKHIVSKSYGIEFSIRALHVNESKFYFTLQIENQSNVAYSIEWVNFKIVDKKNLKRTVVQDKVLEKVRTYFPQMIAADHSNIKGVYLLDQFTLLKDQVLEIEILEKNGGRHQKIQLENSDLIRARLIKSLTIKTK</sequence>
<evidence type="ECO:0000313" key="1">
    <source>
        <dbReference type="EMBL" id="KXH81585.1"/>
    </source>
</evidence>
<dbReference type="AlphaFoldDB" id="A0A135W9J5"/>
<dbReference type="Proteomes" id="UP000070513">
    <property type="component" value="Unassembled WGS sequence"/>
</dbReference>
<dbReference type="EMBL" id="LPUR01000016">
    <property type="protein sequence ID" value="KXH81585.1"/>
    <property type="molecule type" value="Genomic_DNA"/>
</dbReference>
<dbReference type="OrthoDB" id="1038500at2"/>
<dbReference type="InterPro" id="IPR022298">
    <property type="entry name" value="Conjug_transposon_TraN"/>
</dbReference>
<comment type="caution">
    <text evidence="1">The sequence shown here is derived from an EMBL/GenBank/DDBJ whole genome shotgun (WGS) entry which is preliminary data.</text>
</comment>
<evidence type="ECO:0000313" key="2">
    <source>
        <dbReference type="Proteomes" id="UP000070513"/>
    </source>
</evidence>
<organism evidence="1 2">
    <name type="scientific">Chryseobacterium kwangjuense</name>
    <dbReference type="NCBI Taxonomy" id="267125"/>
    <lineage>
        <taxon>Bacteria</taxon>
        <taxon>Pseudomonadati</taxon>
        <taxon>Bacteroidota</taxon>
        <taxon>Flavobacteriia</taxon>
        <taxon>Flavobacteriales</taxon>
        <taxon>Weeksellaceae</taxon>
        <taxon>Chryseobacterium group</taxon>
        <taxon>Chryseobacterium</taxon>
    </lineage>
</organism>
<gene>
    <name evidence="1" type="ORF">AU378_17995</name>
</gene>
<dbReference type="RefSeq" id="WP_062652760.1">
    <property type="nucleotide sequence ID" value="NZ_LPUR01000016.1"/>
</dbReference>
<reference evidence="1 2" key="2">
    <citation type="journal article" date="2016" name="Genome Announc.">
        <title>Draft Genome Sequence of a Biocontrol Rhizobacterium, Chryseobacterium kwangjuense Strain KJ1R5, Isolated from Pepper (Capsicum annuum).</title>
        <authorList>
            <person name="Jeong J.J."/>
            <person name="Park H."/>
            <person name="Park B.H."/>
            <person name="Mannaa M."/>
            <person name="Sang M.K."/>
            <person name="Choi I.G."/>
            <person name="Kim K.D."/>
        </authorList>
    </citation>
    <scope>NUCLEOTIDE SEQUENCE [LARGE SCALE GENOMIC DNA]</scope>
    <source>
        <strain evidence="1 2">KJ1R5</strain>
    </source>
</reference>
<proteinExistence type="predicted"/>
<dbReference type="NCBIfam" id="TIGR03780">
    <property type="entry name" value="Bac_Flav_CT_N"/>
    <property type="match status" value="1"/>
</dbReference>
<protein>
    <submittedName>
        <fullName evidence="1">Conjugal transfer protein TrbN</fullName>
    </submittedName>
</protein>
<name>A0A135W9J5_9FLAO</name>
<accession>A0A135W9J5</accession>
<reference evidence="2" key="1">
    <citation type="submission" date="2015-12" db="EMBL/GenBank/DDBJ databases">
        <title>Genome sequence of a biocontrol rhizobacterium Chryseobacterium kwangjuense strain KJ1R5 isolated from pepper (Capsicum annuum L.).</title>
        <authorList>
            <person name="Jeong J.-J."/>
            <person name="Park H."/>
            <person name="Mannaa M."/>
            <person name="Sang M.K."/>
            <person name="Choi I.-G."/>
            <person name="Kim K.D."/>
        </authorList>
    </citation>
    <scope>NUCLEOTIDE SEQUENCE [LARGE SCALE GENOMIC DNA]</scope>
    <source>
        <strain evidence="2">KJ1R5</strain>
    </source>
</reference>